<evidence type="ECO:0000313" key="1">
    <source>
        <dbReference type="EMBL" id="QNH61254.1"/>
    </source>
</evidence>
<sequence length="303" mass="33979">MPKRRAFLKPARCLHLFSVSDVSTSVNYFSPAIRSLLLLLPVAMLLSGCDLQKDIDVELPALPAQLVTECYLEDGQIPRLTVTETTPYLASPVPVLPTDVTVVLTLPSGRHDTLRFRPGIDSTILKGYTHIGSRPLVARPGDTFSLEVYDTKGRRVTGTATMPDRIPIDSLRYKFNDKPTEERKAYLLTSFTDPAATADFYRLQIHKDSISTDRERDFELDDRLNNGKSFTVGTSYQFRAGDTLLVTLYHIDQPYYLFRQSVRDARDANGNPFAQPSAIRSTVQGGVGVFTVLSYDRKQIILR</sequence>
<gene>
    <name evidence="1" type="ORF">H4317_13915</name>
</gene>
<name>A0A7G7W4G1_9BACT</name>
<dbReference type="KEGG" id="hsk:H4317_13915"/>
<dbReference type="Proteomes" id="UP000515489">
    <property type="component" value="Chromosome"/>
</dbReference>
<accession>A0A7G7W4G1</accession>
<dbReference type="RefSeq" id="WP_185887184.1">
    <property type="nucleotide sequence ID" value="NZ_CP060202.1"/>
</dbReference>
<proteinExistence type="predicted"/>
<dbReference type="AlphaFoldDB" id="A0A7G7W4G1"/>
<dbReference type="EMBL" id="CP060202">
    <property type="protein sequence ID" value="QNH61254.1"/>
    <property type="molecule type" value="Genomic_DNA"/>
</dbReference>
<evidence type="ECO:0000313" key="2">
    <source>
        <dbReference type="Proteomes" id="UP000515489"/>
    </source>
</evidence>
<organism evidence="1 2">
    <name type="scientific">Hymenobacter sediminicola</name>
    <dbReference type="NCBI Taxonomy" id="2761579"/>
    <lineage>
        <taxon>Bacteria</taxon>
        <taxon>Pseudomonadati</taxon>
        <taxon>Bacteroidota</taxon>
        <taxon>Cytophagia</taxon>
        <taxon>Cytophagales</taxon>
        <taxon>Hymenobacteraceae</taxon>
        <taxon>Hymenobacter</taxon>
    </lineage>
</organism>
<protein>
    <submittedName>
        <fullName evidence="1">DUF4249 domain-containing protein</fullName>
    </submittedName>
</protein>
<keyword evidence="2" id="KW-1185">Reference proteome</keyword>
<reference evidence="1 2" key="1">
    <citation type="submission" date="2020-08" db="EMBL/GenBank/DDBJ databases">
        <title>Hymenobacter sp. S2-20-2 genome sequencing.</title>
        <authorList>
            <person name="Jin L."/>
        </authorList>
    </citation>
    <scope>NUCLEOTIDE SEQUENCE [LARGE SCALE GENOMIC DNA]</scope>
    <source>
        <strain evidence="1 2">S2-20-2</strain>
    </source>
</reference>
<dbReference type="InterPro" id="IPR025345">
    <property type="entry name" value="DUF4249"/>
</dbReference>
<dbReference type="Pfam" id="PF14054">
    <property type="entry name" value="DUF4249"/>
    <property type="match status" value="1"/>
</dbReference>